<dbReference type="EMBL" id="CM042045">
    <property type="protein sequence ID" value="KAI3683484.1"/>
    <property type="molecule type" value="Genomic_DNA"/>
</dbReference>
<evidence type="ECO:0000313" key="2">
    <source>
        <dbReference type="Proteomes" id="UP001056120"/>
    </source>
</evidence>
<comment type="caution">
    <text evidence="1">The sequence shown here is derived from an EMBL/GenBank/DDBJ whole genome shotgun (WGS) entry which is preliminary data.</text>
</comment>
<evidence type="ECO:0000313" key="1">
    <source>
        <dbReference type="EMBL" id="KAI3683484.1"/>
    </source>
</evidence>
<proteinExistence type="predicted"/>
<keyword evidence="2" id="KW-1185">Reference proteome</keyword>
<name>A0ACB8YCP5_9ASTR</name>
<organism evidence="1 2">
    <name type="scientific">Smallanthus sonchifolius</name>
    <dbReference type="NCBI Taxonomy" id="185202"/>
    <lineage>
        <taxon>Eukaryota</taxon>
        <taxon>Viridiplantae</taxon>
        <taxon>Streptophyta</taxon>
        <taxon>Embryophyta</taxon>
        <taxon>Tracheophyta</taxon>
        <taxon>Spermatophyta</taxon>
        <taxon>Magnoliopsida</taxon>
        <taxon>eudicotyledons</taxon>
        <taxon>Gunneridae</taxon>
        <taxon>Pentapetalae</taxon>
        <taxon>asterids</taxon>
        <taxon>campanulids</taxon>
        <taxon>Asterales</taxon>
        <taxon>Asteraceae</taxon>
        <taxon>Asteroideae</taxon>
        <taxon>Heliantheae alliance</taxon>
        <taxon>Millerieae</taxon>
        <taxon>Smallanthus</taxon>
    </lineage>
</organism>
<accession>A0ACB8YCP5</accession>
<dbReference type="Proteomes" id="UP001056120">
    <property type="component" value="Linkage Group LG28"/>
</dbReference>
<gene>
    <name evidence="1" type="ORF">L1987_83988</name>
</gene>
<reference evidence="1 2" key="2">
    <citation type="journal article" date="2022" name="Mol. Ecol. Resour.">
        <title>The genomes of chicory, endive, great burdock and yacon provide insights into Asteraceae paleo-polyploidization history and plant inulin production.</title>
        <authorList>
            <person name="Fan W."/>
            <person name="Wang S."/>
            <person name="Wang H."/>
            <person name="Wang A."/>
            <person name="Jiang F."/>
            <person name="Liu H."/>
            <person name="Zhao H."/>
            <person name="Xu D."/>
            <person name="Zhang Y."/>
        </authorList>
    </citation>
    <scope>NUCLEOTIDE SEQUENCE [LARGE SCALE GENOMIC DNA]</scope>
    <source>
        <strain evidence="2">cv. Yunnan</strain>
        <tissue evidence="1">Leaves</tissue>
    </source>
</reference>
<protein>
    <submittedName>
        <fullName evidence="1">Uncharacterized protein</fullName>
    </submittedName>
</protein>
<sequence>MMLHSGPAGKINGRYYPWRKKRRRLHYHQSSQALEAPAVALISLQLFHLSATNLRYSRLHLTAALQNPNY</sequence>
<reference evidence="2" key="1">
    <citation type="journal article" date="2022" name="Mol. Ecol. Resour.">
        <title>The genomes of chicory, endive, great burdock and yacon provide insights into Asteraceae palaeo-polyploidization history and plant inulin production.</title>
        <authorList>
            <person name="Fan W."/>
            <person name="Wang S."/>
            <person name="Wang H."/>
            <person name="Wang A."/>
            <person name="Jiang F."/>
            <person name="Liu H."/>
            <person name="Zhao H."/>
            <person name="Xu D."/>
            <person name="Zhang Y."/>
        </authorList>
    </citation>
    <scope>NUCLEOTIDE SEQUENCE [LARGE SCALE GENOMIC DNA]</scope>
    <source>
        <strain evidence="2">cv. Yunnan</strain>
    </source>
</reference>